<sequence>MMNVSHERPIVRVNNLIQDLSKSTIKGQVHPLVAFTKANWPNNGATWPLPKVFLLDHLSVL</sequence>
<gene>
    <name evidence="1" type="ORF">NC653_017719</name>
</gene>
<proteinExistence type="predicted"/>
<accession>A0AAD6QQZ7</accession>
<name>A0AAD6QQZ7_9ROSI</name>
<comment type="caution">
    <text evidence="1">The sequence shown here is derived from an EMBL/GenBank/DDBJ whole genome shotgun (WGS) entry which is preliminary data.</text>
</comment>
<keyword evidence="2" id="KW-1185">Reference proteome</keyword>
<dbReference type="EMBL" id="JAQIZT010000006">
    <property type="protein sequence ID" value="KAJ6995016.1"/>
    <property type="molecule type" value="Genomic_DNA"/>
</dbReference>
<organism evidence="1 2">
    <name type="scientific">Populus alba x Populus x berolinensis</name>
    <dbReference type="NCBI Taxonomy" id="444605"/>
    <lineage>
        <taxon>Eukaryota</taxon>
        <taxon>Viridiplantae</taxon>
        <taxon>Streptophyta</taxon>
        <taxon>Embryophyta</taxon>
        <taxon>Tracheophyta</taxon>
        <taxon>Spermatophyta</taxon>
        <taxon>Magnoliopsida</taxon>
        <taxon>eudicotyledons</taxon>
        <taxon>Gunneridae</taxon>
        <taxon>Pentapetalae</taxon>
        <taxon>rosids</taxon>
        <taxon>fabids</taxon>
        <taxon>Malpighiales</taxon>
        <taxon>Salicaceae</taxon>
        <taxon>Saliceae</taxon>
        <taxon>Populus</taxon>
    </lineage>
</organism>
<evidence type="ECO:0000313" key="1">
    <source>
        <dbReference type="EMBL" id="KAJ6995016.1"/>
    </source>
</evidence>
<dbReference type="AlphaFoldDB" id="A0AAD6QQZ7"/>
<protein>
    <submittedName>
        <fullName evidence="1">Uncharacterized protein</fullName>
    </submittedName>
</protein>
<reference evidence="1" key="1">
    <citation type="journal article" date="2023" name="Mol. Ecol. Resour.">
        <title>Chromosome-level genome assembly of a triploid poplar Populus alba 'Berolinensis'.</title>
        <authorList>
            <person name="Chen S."/>
            <person name="Yu Y."/>
            <person name="Wang X."/>
            <person name="Wang S."/>
            <person name="Zhang T."/>
            <person name="Zhou Y."/>
            <person name="He R."/>
            <person name="Meng N."/>
            <person name="Wang Y."/>
            <person name="Liu W."/>
            <person name="Liu Z."/>
            <person name="Liu J."/>
            <person name="Guo Q."/>
            <person name="Huang H."/>
            <person name="Sederoff R.R."/>
            <person name="Wang G."/>
            <person name="Qu G."/>
            <person name="Chen S."/>
        </authorList>
    </citation>
    <scope>NUCLEOTIDE SEQUENCE</scope>
    <source>
        <strain evidence="1">SC-2020</strain>
    </source>
</reference>
<evidence type="ECO:0000313" key="2">
    <source>
        <dbReference type="Proteomes" id="UP001164929"/>
    </source>
</evidence>
<dbReference type="Proteomes" id="UP001164929">
    <property type="component" value="Chromosome 6"/>
</dbReference>